<dbReference type="Gene3D" id="1.25.40.10">
    <property type="entry name" value="Tetratricopeptide repeat domain"/>
    <property type="match status" value="1"/>
</dbReference>
<comment type="subcellular location">
    <subcellularLocation>
        <location evidence="2">Mitochondrion outer membrane</location>
        <topology evidence="2">Single-pass membrane protein</topology>
    </subcellularLocation>
</comment>
<evidence type="ECO:0000256" key="1">
    <source>
        <dbReference type="ARBA" id="ARBA00003450"/>
    </source>
</evidence>
<evidence type="ECO:0000256" key="5">
    <source>
        <dbReference type="ARBA" id="ARBA00022692"/>
    </source>
</evidence>
<keyword evidence="5 12" id="KW-0812">Transmembrane</keyword>
<evidence type="ECO:0000256" key="3">
    <source>
        <dbReference type="ARBA" id="ARBA00005792"/>
    </source>
</evidence>
<dbReference type="Proteomes" id="UP000029120">
    <property type="component" value="Chromosome 6"/>
</dbReference>
<keyword evidence="8 12" id="KW-1133">Transmembrane helix</keyword>
<name>A0A087GT45_ARAAL</name>
<accession>A0A087GT45</accession>
<gene>
    <name evidence="13" type="ordered locus">AALP_Aa6g323500</name>
</gene>
<evidence type="ECO:0000256" key="2">
    <source>
        <dbReference type="ARBA" id="ARBA00004572"/>
    </source>
</evidence>
<keyword evidence="10 12" id="KW-0472">Membrane</keyword>
<reference evidence="14" key="1">
    <citation type="journal article" date="2015" name="Nat. Plants">
        <title>Genome expansion of Arabis alpina linked with retrotransposition and reduced symmetric DNA methylation.</title>
        <authorList>
            <person name="Willing E.M."/>
            <person name="Rawat V."/>
            <person name="Mandakova T."/>
            <person name="Maumus F."/>
            <person name="James G.V."/>
            <person name="Nordstroem K.J."/>
            <person name="Becker C."/>
            <person name="Warthmann N."/>
            <person name="Chica C."/>
            <person name="Szarzynska B."/>
            <person name="Zytnicki M."/>
            <person name="Albani M.C."/>
            <person name="Kiefer C."/>
            <person name="Bergonzi S."/>
            <person name="Castaings L."/>
            <person name="Mateos J.L."/>
            <person name="Berns M.C."/>
            <person name="Bujdoso N."/>
            <person name="Piofczyk T."/>
            <person name="de Lorenzo L."/>
            <person name="Barrero-Sicilia C."/>
            <person name="Mateos I."/>
            <person name="Piednoel M."/>
            <person name="Hagmann J."/>
            <person name="Chen-Min-Tao R."/>
            <person name="Iglesias-Fernandez R."/>
            <person name="Schuster S.C."/>
            <person name="Alonso-Blanco C."/>
            <person name="Roudier F."/>
            <person name="Carbonero P."/>
            <person name="Paz-Ares J."/>
            <person name="Davis S.J."/>
            <person name="Pecinka A."/>
            <person name="Quesneville H."/>
            <person name="Colot V."/>
            <person name="Lysak M.A."/>
            <person name="Weigel D."/>
            <person name="Coupland G."/>
            <person name="Schneeberger K."/>
        </authorList>
    </citation>
    <scope>NUCLEOTIDE SEQUENCE [LARGE SCALE GENOMIC DNA]</scope>
    <source>
        <strain evidence="14">cv. Pajares</strain>
    </source>
</reference>
<dbReference type="PANTHER" id="PTHR32409:SF3">
    <property type="entry name" value="MITOCHONDRIAL IMPORT RECEPTOR SUBUNIT TOM20-1-RELATED"/>
    <property type="match status" value="1"/>
</dbReference>
<dbReference type="SUPFAM" id="SSF48452">
    <property type="entry name" value="TPR-like"/>
    <property type="match status" value="1"/>
</dbReference>
<evidence type="ECO:0000313" key="14">
    <source>
        <dbReference type="Proteomes" id="UP000029120"/>
    </source>
</evidence>
<keyword evidence="9" id="KW-0496">Mitochondrion</keyword>
<dbReference type="eggNOG" id="ENOG502QT42">
    <property type="taxonomic scope" value="Eukaryota"/>
</dbReference>
<dbReference type="OrthoDB" id="1056333at2759"/>
<dbReference type="Pfam" id="PF06552">
    <property type="entry name" value="TOM20_plant"/>
    <property type="match status" value="1"/>
</dbReference>
<dbReference type="EMBL" id="CM002874">
    <property type="protein sequence ID" value="KFK33047.1"/>
    <property type="molecule type" value="Genomic_DNA"/>
</dbReference>
<proteinExistence type="inferred from homology"/>
<keyword evidence="7" id="KW-0653">Protein transport</keyword>
<sequence length="209" mass="23262">MDNNMQNDIERLMFFDHARLAAEATYVKNPLDADNLTRWGGALLELSHIQNPSDSKPMLQDAISKLNEALLINPRKHDALWILGNVHISYGFITPDQIEAMDHFEKATHFFQLALEEQPGNELYMKSLELASKAPELHTEVHNHGLGPQSLGGVAGPSSTSSKAMKKKNSDFTHDVLGWVILAAGIVTWIHFAKSYMPEPSLIVVTTHV</sequence>
<keyword evidence="6" id="KW-1000">Mitochondrion outer membrane</keyword>
<dbReference type="Gramene" id="KFK33047">
    <property type="protein sequence ID" value="KFK33047"/>
    <property type="gene ID" value="AALP_AA6G323500"/>
</dbReference>
<dbReference type="InterPro" id="IPR010547">
    <property type="entry name" value="TOM20_imprt_rcpt"/>
</dbReference>
<evidence type="ECO:0000256" key="11">
    <source>
        <dbReference type="SAM" id="MobiDB-lite"/>
    </source>
</evidence>
<comment type="similarity">
    <text evidence="3">Belongs to the Tom20 family.</text>
</comment>
<evidence type="ECO:0008006" key="15">
    <source>
        <dbReference type="Google" id="ProtNLM"/>
    </source>
</evidence>
<evidence type="ECO:0000256" key="8">
    <source>
        <dbReference type="ARBA" id="ARBA00022989"/>
    </source>
</evidence>
<evidence type="ECO:0000256" key="6">
    <source>
        <dbReference type="ARBA" id="ARBA00022787"/>
    </source>
</evidence>
<keyword evidence="4" id="KW-0813">Transport</keyword>
<comment type="function">
    <text evidence="1">Central component of the receptor complex responsible for the recognition and translocation of cytosolically synthesized mitochondrial preproteins. Together with TOM22 functions as the transit peptide receptor at the surface of the mitochondrion outer membrane and facilitates the movement of preproteins into the translocation pore.</text>
</comment>
<evidence type="ECO:0000256" key="9">
    <source>
        <dbReference type="ARBA" id="ARBA00023128"/>
    </source>
</evidence>
<dbReference type="AlphaFoldDB" id="A0A087GT45"/>
<evidence type="ECO:0000256" key="10">
    <source>
        <dbReference type="ARBA" id="ARBA00023136"/>
    </source>
</evidence>
<evidence type="ECO:0000256" key="12">
    <source>
        <dbReference type="SAM" id="Phobius"/>
    </source>
</evidence>
<dbReference type="PANTHER" id="PTHR32409">
    <property type="entry name" value="MITOCHONDRIAL IMPORT RECEPTOR SUBUNIT TOM20-1-RELATED"/>
    <property type="match status" value="1"/>
</dbReference>
<evidence type="ECO:0000256" key="7">
    <source>
        <dbReference type="ARBA" id="ARBA00022927"/>
    </source>
</evidence>
<organism evidence="13 14">
    <name type="scientific">Arabis alpina</name>
    <name type="common">Alpine rock-cress</name>
    <dbReference type="NCBI Taxonomy" id="50452"/>
    <lineage>
        <taxon>Eukaryota</taxon>
        <taxon>Viridiplantae</taxon>
        <taxon>Streptophyta</taxon>
        <taxon>Embryophyta</taxon>
        <taxon>Tracheophyta</taxon>
        <taxon>Spermatophyta</taxon>
        <taxon>Magnoliopsida</taxon>
        <taxon>eudicotyledons</taxon>
        <taxon>Gunneridae</taxon>
        <taxon>Pentapetalae</taxon>
        <taxon>rosids</taxon>
        <taxon>malvids</taxon>
        <taxon>Brassicales</taxon>
        <taxon>Brassicaceae</taxon>
        <taxon>Arabideae</taxon>
        <taxon>Arabis</taxon>
    </lineage>
</organism>
<feature type="region of interest" description="Disordered" evidence="11">
    <location>
        <begin position="145"/>
        <end position="166"/>
    </location>
</feature>
<dbReference type="GO" id="GO:0015031">
    <property type="term" value="P:protein transport"/>
    <property type="evidence" value="ECO:0007669"/>
    <property type="project" value="UniProtKB-KW"/>
</dbReference>
<evidence type="ECO:0000256" key="4">
    <source>
        <dbReference type="ARBA" id="ARBA00022448"/>
    </source>
</evidence>
<dbReference type="InterPro" id="IPR011990">
    <property type="entry name" value="TPR-like_helical_dom_sf"/>
</dbReference>
<keyword evidence="14" id="KW-1185">Reference proteome</keyword>
<protein>
    <recommendedName>
        <fullName evidence="15">Mitochondrial import receptor subunit TOM20</fullName>
    </recommendedName>
</protein>
<feature type="transmembrane region" description="Helical" evidence="12">
    <location>
        <begin position="172"/>
        <end position="192"/>
    </location>
</feature>
<dbReference type="GO" id="GO:0045040">
    <property type="term" value="P:protein insertion into mitochondrial outer membrane"/>
    <property type="evidence" value="ECO:0007669"/>
    <property type="project" value="InterPro"/>
</dbReference>
<dbReference type="GO" id="GO:0005742">
    <property type="term" value="C:mitochondrial outer membrane translocase complex"/>
    <property type="evidence" value="ECO:0007669"/>
    <property type="project" value="InterPro"/>
</dbReference>
<evidence type="ECO:0000313" key="13">
    <source>
        <dbReference type="EMBL" id="KFK33047.1"/>
    </source>
</evidence>